<dbReference type="GO" id="GO:0050427">
    <property type="term" value="P:3'-phosphoadenosine 5'-phosphosulfate metabolic process"/>
    <property type="evidence" value="ECO:0007669"/>
    <property type="project" value="TreeGrafter"/>
</dbReference>
<comment type="function">
    <text evidence="4">Converts adenosine-3',5'-bisphosphate (PAP) to AMP.</text>
</comment>
<dbReference type="InterPro" id="IPR006240">
    <property type="entry name" value="CysQ"/>
</dbReference>
<feature type="binding site" evidence="4">
    <location>
        <position position="112"/>
    </location>
    <ligand>
        <name>Mg(2+)</name>
        <dbReference type="ChEBI" id="CHEBI:18420"/>
        <label>1</label>
    </ligand>
</feature>
<dbReference type="GO" id="GO:0000103">
    <property type="term" value="P:sulfate assimilation"/>
    <property type="evidence" value="ECO:0007669"/>
    <property type="project" value="TreeGrafter"/>
</dbReference>
<dbReference type="PANTHER" id="PTHR43028:SF5">
    <property type="entry name" value="3'(2'),5'-BISPHOSPHATE NUCLEOTIDASE 1"/>
    <property type="match status" value="1"/>
</dbReference>
<keyword evidence="7" id="KW-1185">Reference proteome</keyword>
<organism evidence="6 7">
    <name type="scientific">Marivirga sericea</name>
    <dbReference type="NCBI Taxonomy" id="1028"/>
    <lineage>
        <taxon>Bacteria</taxon>
        <taxon>Pseudomonadati</taxon>
        <taxon>Bacteroidota</taxon>
        <taxon>Cytophagia</taxon>
        <taxon>Cytophagales</taxon>
        <taxon>Marivirgaceae</taxon>
        <taxon>Marivirga</taxon>
    </lineage>
</organism>
<evidence type="ECO:0000256" key="5">
    <source>
        <dbReference type="PIRSR" id="PIRSR600760-2"/>
    </source>
</evidence>
<feature type="binding site" evidence="5">
    <location>
        <position position="110"/>
    </location>
    <ligand>
        <name>Mg(2+)</name>
        <dbReference type="ChEBI" id="CHEBI:18420"/>
        <label>1</label>
        <note>catalytic</note>
    </ligand>
</feature>
<feature type="binding site" evidence="4">
    <location>
        <position position="113"/>
    </location>
    <ligand>
        <name>Mg(2+)</name>
        <dbReference type="ChEBI" id="CHEBI:18420"/>
        <label>2</label>
    </ligand>
</feature>
<dbReference type="InterPro" id="IPR020583">
    <property type="entry name" value="Inositol_monoP_metal-BS"/>
</dbReference>
<feature type="binding site" evidence="5">
    <location>
        <position position="112"/>
    </location>
    <ligand>
        <name>Mg(2+)</name>
        <dbReference type="ChEBI" id="CHEBI:18420"/>
        <label>1</label>
        <note>catalytic</note>
    </ligand>
</feature>
<proteinExistence type="inferred from homology"/>
<feature type="binding site" evidence="4">
    <location>
        <position position="110"/>
    </location>
    <ligand>
        <name>Mg(2+)</name>
        <dbReference type="ChEBI" id="CHEBI:18420"/>
        <label>1</label>
    </ligand>
</feature>
<keyword evidence="2 4" id="KW-0479">Metal-binding</keyword>
<name>A0A1X7LFD8_9BACT</name>
<dbReference type="Pfam" id="PF00459">
    <property type="entry name" value="Inositol_P"/>
    <property type="match status" value="1"/>
</dbReference>
<evidence type="ECO:0000313" key="6">
    <source>
        <dbReference type="EMBL" id="SMG52561.1"/>
    </source>
</evidence>
<dbReference type="Gene3D" id="3.30.540.10">
    <property type="entry name" value="Fructose-1,6-Bisphosphatase, subunit A, domain 1"/>
    <property type="match status" value="1"/>
</dbReference>
<dbReference type="SUPFAM" id="SSF56655">
    <property type="entry name" value="Carbohydrate phosphatase"/>
    <property type="match status" value="1"/>
</dbReference>
<feature type="binding site" evidence="4">
    <location>
        <position position="90"/>
    </location>
    <ligand>
        <name>substrate</name>
    </ligand>
</feature>
<dbReference type="STRING" id="1028.SAMN05661096_03978"/>
<dbReference type="GO" id="GO:0008441">
    <property type="term" value="F:3'(2'),5'-bisphosphate nucleotidase activity"/>
    <property type="evidence" value="ECO:0007669"/>
    <property type="project" value="UniProtKB-UniRule"/>
</dbReference>
<dbReference type="RefSeq" id="WP_245830897.1">
    <property type="nucleotide sequence ID" value="NZ_FXAW01000011.1"/>
</dbReference>
<sequence length="275" mass="30946">MVEKKFSEFRFGIENQEVYSMKIENLVEEIKYIAQNAGAAIMKIYTDEALSQVVDYKADDSPLTLADEAADKVIKKGLEELSIQYPILSEEGKKMSYEERKNWHTFWLVDPLDGTKEFIKRNGQFTVNIALIKDNYPMMGVIYVPATDTFYYGSELGAFKEASGEKTALRVNQKSTDRIAVRSASHASPEEDELLAKYNVTDSISKGSSLKFCMVAEGKADIYYRHGPTMEWDTGAGQAILESAGGKIFKGNTETERFDYNKENLLNGSFLCLGF</sequence>
<evidence type="ECO:0000256" key="1">
    <source>
        <dbReference type="ARBA" id="ARBA00001625"/>
    </source>
</evidence>
<keyword evidence="4" id="KW-1003">Cell membrane</keyword>
<dbReference type="PROSITE" id="PS00629">
    <property type="entry name" value="IMP_1"/>
    <property type="match status" value="1"/>
</dbReference>
<evidence type="ECO:0000256" key="3">
    <source>
        <dbReference type="ARBA" id="ARBA00022842"/>
    </source>
</evidence>
<keyword evidence="4" id="KW-0472">Membrane</keyword>
<evidence type="ECO:0000256" key="2">
    <source>
        <dbReference type="ARBA" id="ARBA00022723"/>
    </source>
</evidence>
<dbReference type="PANTHER" id="PTHR43028">
    <property type="entry name" value="3'(2'),5'-BISPHOSPHATE NUCLEOTIDASE 1"/>
    <property type="match status" value="1"/>
</dbReference>
<dbReference type="InterPro" id="IPR050725">
    <property type="entry name" value="CysQ/Inositol_MonoPase"/>
</dbReference>
<comment type="similarity">
    <text evidence="4">Belongs to the inositol monophosphatase superfamily. CysQ family.</text>
</comment>
<accession>A0A1X7LFD8</accession>
<dbReference type="EMBL" id="FXAW01000011">
    <property type="protein sequence ID" value="SMG52561.1"/>
    <property type="molecule type" value="Genomic_DNA"/>
</dbReference>
<dbReference type="Gene3D" id="3.40.190.80">
    <property type="match status" value="1"/>
</dbReference>
<dbReference type="Proteomes" id="UP000193804">
    <property type="component" value="Unassembled WGS sequence"/>
</dbReference>
<comment type="catalytic activity">
    <reaction evidence="1 4">
        <text>adenosine 3',5'-bisphosphate + H2O = AMP + phosphate</text>
        <dbReference type="Rhea" id="RHEA:10040"/>
        <dbReference type="ChEBI" id="CHEBI:15377"/>
        <dbReference type="ChEBI" id="CHEBI:43474"/>
        <dbReference type="ChEBI" id="CHEBI:58343"/>
        <dbReference type="ChEBI" id="CHEBI:456215"/>
        <dbReference type="EC" id="3.1.3.7"/>
    </reaction>
</comment>
<dbReference type="CDD" id="cd01638">
    <property type="entry name" value="CysQ"/>
    <property type="match status" value="1"/>
</dbReference>
<protein>
    <recommendedName>
        <fullName evidence="4">3'(2'),5'-bisphosphate nucleotidase CysQ</fullName>
        <ecNumber evidence="4">3.1.3.7</ecNumber>
    </recommendedName>
    <alternativeName>
        <fullName evidence="4">3'(2'),5-bisphosphonucleoside 3'(2')-phosphohydrolase</fullName>
    </alternativeName>
    <alternativeName>
        <fullName evidence="4">3'-phosphoadenosine 5'-phosphate phosphatase</fullName>
        <shortName evidence="4">PAP phosphatase</shortName>
    </alternativeName>
</protein>
<dbReference type="GO" id="GO:0005886">
    <property type="term" value="C:plasma membrane"/>
    <property type="evidence" value="ECO:0007669"/>
    <property type="project" value="UniProtKB-SubCell"/>
</dbReference>
<feature type="binding site" evidence="4">
    <location>
        <begin position="112"/>
        <end position="115"/>
    </location>
    <ligand>
        <name>substrate</name>
    </ligand>
</feature>
<feature type="binding site" evidence="5">
    <location>
        <position position="90"/>
    </location>
    <ligand>
        <name>Mg(2+)</name>
        <dbReference type="ChEBI" id="CHEBI:18420"/>
        <label>2</label>
    </ligand>
</feature>
<feature type="binding site" evidence="4">
    <location>
        <position position="110"/>
    </location>
    <ligand>
        <name>Mg(2+)</name>
        <dbReference type="ChEBI" id="CHEBI:18420"/>
        <label>2</label>
    </ligand>
</feature>
<comment type="cofactor">
    <cofactor evidence="4 5">
        <name>Mg(2+)</name>
        <dbReference type="ChEBI" id="CHEBI:18420"/>
    </cofactor>
</comment>
<dbReference type="HAMAP" id="MF_02095">
    <property type="entry name" value="CysQ"/>
    <property type="match status" value="1"/>
</dbReference>
<dbReference type="PRINTS" id="PR00377">
    <property type="entry name" value="IMPHPHTASES"/>
</dbReference>
<gene>
    <name evidence="4" type="primary">cysQ</name>
    <name evidence="6" type="ORF">SAMN05661096_03978</name>
</gene>
<feature type="binding site" evidence="4">
    <location>
        <position position="90"/>
    </location>
    <ligand>
        <name>Mg(2+)</name>
        <dbReference type="ChEBI" id="CHEBI:18420"/>
        <label>1</label>
    </ligand>
</feature>
<evidence type="ECO:0000256" key="4">
    <source>
        <dbReference type="HAMAP-Rule" id="MF_02095"/>
    </source>
</evidence>
<dbReference type="GO" id="GO:0000287">
    <property type="term" value="F:magnesium ion binding"/>
    <property type="evidence" value="ECO:0007669"/>
    <property type="project" value="UniProtKB-UniRule"/>
</dbReference>
<feature type="binding site" evidence="5">
    <location>
        <position position="233"/>
    </location>
    <ligand>
        <name>Mg(2+)</name>
        <dbReference type="ChEBI" id="CHEBI:18420"/>
        <label>1</label>
        <note>catalytic</note>
    </ligand>
</feature>
<keyword evidence="4" id="KW-0378">Hydrolase</keyword>
<keyword evidence="3 4" id="KW-0460">Magnesium</keyword>
<dbReference type="AlphaFoldDB" id="A0A1X7LFD8"/>
<feature type="binding site" evidence="5">
    <location>
        <position position="113"/>
    </location>
    <ligand>
        <name>Mg(2+)</name>
        <dbReference type="ChEBI" id="CHEBI:18420"/>
        <label>1</label>
        <note>catalytic</note>
    </ligand>
</feature>
<dbReference type="InterPro" id="IPR000760">
    <property type="entry name" value="Inositol_monophosphatase-like"/>
</dbReference>
<evidence type="ECO:0000313" key="7">
    <source>
        <dbReference type="Proteomes" id="UP000193804"/>
    </source>
</evidence>
<feature type="binding site" evidence="4">
    <location>
        <position position="233"/>
    </location>
    <ligand>
        <name>Mg(2+)</name>
        <dbReference type="ChEBI" id="CHEBI:18420"/>
        <label>2</label>
    </ligand>
</feature>
<comment type="subcellular location">
    <subcellularLocation>
        <location evidence="4">Cell membrane</location>
        <topology evidence="4">Peripheral membrane protein</topology>
        <orientation evidence="4">Cytoplasmic side</orientation>
    </subcellularLocation>
</comment>
<feature type="binding site" evidence="4">
    <location>
        <position position="233"/>
    </location>
    <ligand>
        <name>substrate</name>
    </ligand>
</feature>
<dbReference type="EC" id="3.1.3.7" evidence="4"/>
<reference evidence="7" key="1">
    <citation type="submission" date="2017-04" db="EMBL/GenBank/DDBJ databases">
        <authorList>
            <person name="Varghese N."/>
            <person name="Submissions S."/>
        </authorList>
    </citation>
    <scope>NUCLEOTIDE SEQUENCE [LARGE SCALE GENOMIC DNA]</scope>
    <source>
        <strain evidence="7">DSM 4125</strain>
    </source>
</reference>
<dbReference type="NCBIfam" id="TIGR01331">
    <property type="entry name" value="bisphos_cysQ"/>
    <property type="match status" value="1"/>
</dbReference>